<dbReference type="InterPro" id="IPR031854">
    <property type="entry name" value="FidL-like"/>
</dbReference>
<dbReference type="EMBL" id="LR134492">
    <property type="protein sequence ID" value="VEI63122.1"/>
    <property type="molecule type" value="Genomic_DNA"/>
</dbReference>
<accession>A0A3S4X106</accession>
<dbReference type="Proteomes" id="UP000270487">
    <property type="component" value="Chromosome"/>
</dbReference>
<evidence type="ECO:0000313" key="2">
    <source>
        <dbReference type="Proteomes" id="UP000270487"/>
    </source>
</evidence>
<protein>
    <submittedName>
        <fullName evidence="1">Uncharacterized protein</fullName>
    </submittedName>
</protein>
<reference evidence="1 2" key="1">
    <citation type="submission" date="2018-12" db="EMBL/GenBank/DDBJ databases">
        <authorList>
            <consortium name="Pathogen Informatics"/>
        </authorList>
    </citation>
    <scope>NUCLEOTIDE SEQUENCE [LARGE SCALE GENOMIC DNA]</scope>
    <source>
        <strain evidence="1 2">NCTC13193</strain>
    </source>
</reference>
<dbReference type="Pfam" id="PF15941">
    <property type="entry name" value="FidL_like"/>
    <property type="match status" value="1"/>
</dbReference>
<name>A0A3S4X106_SERFO</name>
<evidence type="ECO:0000313" key="1">
    <source>
        <dbReference type="EMBL" id="VEI63122.1"/>
    </source>
</evidence>
<sequence>MKTMGWGRRLFAVSIILLLVSLFITVKHNVIQRDDVLNCSTKAIMHFEDTVTESVNVNIHFNFNAKGKGSIVVEGYSDSEAGWLYLQRYVQFDYTSKRVSPGARYYQINRWVSSKSSIDQSPDVIFDYFMREMSDSHYGLQLAMEKINADTVLLSSINSPLFICALKPGSQLE</sequence>
<proteinExistence type="predicted"/>
<dbReference type="RefSeq" id="WP_141131047.1">
    <property type="nucleotide sequence ID" value="NZ_CAMKJC010000002.1"/>
</dbReference>
<gene>
    <name evidence="1" type="ORF">NCTC13193_00661</name>
</gene>
<organism evidence="1 2">
    <name type="scientific">Serratia fonticola</name>
    <dbReference type="NCBI Taxonomy" id="47917"/>
    <lineage>
        <taxon>Bacteria</taxon>
        <taxon>Pseudomonadati</taxon>
        <taxon>Pseudomonadota</taxon>
        <taxon>Gammaproteobacteria</taxon>
        <taxon>Enterobacterales</taxon>
        <taxon>Yersiniaceae</taxon>
        <taxon>Serratia</taxon>
    </lineage>
</organism>
<dbReference type="AlphaFoldDB" id="A0A3S4X106"/>